<name>A0AAV8V446_9RHOD</name>
<comment type="caution">
    <text evidence="4">The sequence shown here is derived from an EMBL/GenBank/DDBJ whole genome shotgun (WGS) entry which is preliminary data.</text>
</comment>
<evidence type="ECO:0000313" key="4">
    <source>
        <dbReference type="EMBL" id="KAJ8908938.1"/>
    </source>
</evidence>
<evidence type="ECO:0000313" key="5">
    <source>
        <dbReference type="Proteomes" id="UP001157974"/>
    </source>
</evidence>
<keyword evidence="1" id="KW-0677">Repeat</keyword>
<feature type="repeat" description="PPR" evidence="2">
    <location>
        <begin position="821"/>
        <end position="855"/>
    </location>
</feature>
<dbReference type="PANTHER" id="PTHR47933">
    <property type="entry name" value="PENTATRICOPEPTIDE REPEAT-CONTAINING PROTEIN 1, MITOCHONDRIAL"/>
    <property type="match status" value="1"/>
</dbReference>
<dbReference type="InterPro" id="IPR002885">
    <property type="entry name" value="PPR_rpt"/>
</dbReference>
<organism evidence="4 5">
    <name type="scientific">Rhodosorus marinus</name>
    <dbReference type="NCBI Taxonomy" id="101924"/>
    <lineage>
        <taxon>Eukaryota</taxon>
        <taxon>Rhodophyta</taxon>
        <taxon>Stylonematophyceae</taxon>
        <taxon>Stylonematales</taxon>
        <taxon>Stylonemataceae</taxon>
        <taxon>Rhodosorus</taxon>
    </lineage>
</organism>
<proteinExistence type="predicted"/>
<feature type="compositionally biased region" description="Basic residues" evidence="3">
    <location>
        <begin position="187"/>
        <end position="198"/>
    </location>
</feature>
<dbReference type="Gene3D" id="1.25.40.10">
    <property type="entry name" value="Tetratricopeptide repeat domain"/>
    <property type="match status" value="1"/>
</dbReference>
<reference evidence="4 5" key="1">
    <citation type="journal article" date="2023" name="Nat. Commun.">
        <title>Origin of minicircular mitochondrial genomes in red algae.</title>
        <authorList>
            <person name="Lee Y."/>
            <person name="Cho C.H."/>
            <person name="Lee Y.M."/>
            <person name="Park S.I."/>
            <person name="Yang J.H."/>
            <person name="West J.A."/>
            <person name="Bhattacharya D."/>
            <person name="Yoon H.S."/>
        </authorList>
    </citation>
    <scope>NUCLEOTIDE SEQUENCE [LARGE SCALE GENOMIC DNA]</scope>
    <source>
        <strain evidence="4 5">CCMP1338</strain>
        <tissue evidence="4">Whole cell</tissue>
    </source>
</reference>
<evidence type="ECO:0008006" key="6">
    <source>
        <dbReference type="Google" id="ProtNLM"/>
    </source>
</evidence>
<dbReference type="EMBL" id="JAMWBK010000001">
    <property type="protein sequence ID" value="KAJ8908938.1"/>
    <property type="molecule type" value="Genomic_DNA"/>
</dbReference>
<dbReference type="PROSITE" id="PS51375">
    <property type="entry name" value="PPR"/>
    <property type="match status" value="1"/>
</dbReference>
<dbReference type="InterPro" id="IPR011990">
    <property type="entry name" value="TPR-like_helical_dom_sf"/>
</dbReference>
<evidence type="ECO:0000256" key="1">
    <source>
        <dbReference type="ARBA" id="ARBA00022737"/>
    </source>
</evidence>
<dbReference type="GO" id="GO:0003729">
    <property type="term" value="F:mRNA binding"/>
    <property type="evidence" value="ECO:0007669"/>
    <property type="project" value="TreeGrafter"/>
</dbReference>
<feature type="region of interest" description="Disordered" evidence="3">
    <location>
        <begin position="174"/>
        <end position="212"/>
    </location>
</feature>
<protein>
    <recommendedName>
        <fullName evidence="6">Pentacotripeptide-repeat region of PRORP domain-containing protein</fullName>
    </recommendedName>
</protein>
<dbReference type="Proteomes" id="UP001157974">
    <property type="component" value="Unassembled WGS sequence"/>
</dbReference>
<evidence type="ECO:0000256" key="2">
    <source>
        <dbReference type="PROSITE-ProRule" id="PRU00708"/>
    </source>
</evidence>
<dbReference type="PANTHER" id="PTHR47933:SF11">
    <property type="entry name" value="PENTATRICOPEPTIDE REPEAT-CONTAINING PROTEIN 2"/>
    <property type="match status" value="1"/>
</dbReference>
<dbReference type="AlphaFoldDB" id="A0AAV8V446"/>
<keyword evidence="5" id="KW-1185">Reference proteome</keyword>
<dbReference type="InterPro" id="IPR051240">
    <property type="entry name" value="Mito_RNA-Proc/Resp"/>
</dbReference>
<accession>A0AAV8V446</accession>
<sequence length="866" mass="98586">MIARHAWVRVNLRRSSAAFGERYGAVRGLKKKKNDEGGGDGARALNPFERLLEGEKSTGIEESAREVADEHRAGIVQSAREVLRAAGALEPPVQALETRKTQKKAAKKRSIPALGRTSITRGELQTEPSEAHRSVAKTKDAGEAGATLITKLGKMEKKKNAALPVNPATGVIDFDSKANRKASASKSRPKKRGKKIKKKVEPVGLTEKPKEKELESIPTNYLELTGLTTEEKEKVLSKVRARGRFSSRKAEAPPKTRKQIRTEKKSIRRLLNPKRLKKMRKTVERGVRTSGTPGGWIRLETRLYKVSEALKFLKSAHRLESSLESGSGLLRSACERLHWPADYNEAVTISKIACVYDVVKFKMVDLMNLLQFLGTETTPQAVRMLIMQNEPSTFRTNAIMRCLFEEGRAEDARLLFEEELRRGKKMDALSIQIVHKCIRDISSLVDLVEEVGEVANLTTDAFETLIRACWEKNGARPDLTKRILAEMIVSQRPRSDKCYAWAIAQHYMTGDVETGEKLFEKMYRENLNIELETYGSMFFAFGEHGGSQELVKRFWKEFEEKYVWPEEPSPKMQGKIAKVHKWYVTACIEARMSREACDVANRMLEQFPNYFKELYLTVLDAWLAAGEAKRVTDALGAREIFRNQLFAERTAHALVKAGELKRAKQIMDDIGLEKMTRYECILEYYEATGDKREFNRLVEYLMSTTEHLHRTQLYDIAIRALIQMNSKRVLASLLIFMSKKDILGGRRLDGVNFRRLVTDLREDEDHQRVHDLYLTYQNINGKKTKLGEKHLRQIFDSSFRVGHIGTCERISASLAAGETFDIKLHEQMLQAYASQGRVKKVIRQFERLLDEGLEPSEQSLKLLADA</sequence>
<gene>
    <name evidence="4" type="ORF">NDN08_005638</name>
</gene>
<evidence type="ECO:0000256" key="3">
    <source>
        <dbReference type="SAM" id="MobiDB-lite"/>
    </source>
</evidence>